<proteinExistence type="predicted"/>
<comment type="caution">
    <text evidence="2">The sequence shown here is derived from an EMBL/GenBank/DDBJ whole genome shotgun (WGS) entry which is preliminary data.</text>
</comment>
<dbReference type="EMBL" id="JAWWNJ010000014">
    <property type="protein sequence ID" value="KAK7041046.1"/>
    <property type="molecule type" value="Genomic_DNA"/>
</dbReference>
<reference evidence="2 3" key="1">
    <citation type="journal article" date="2024" name="J Genomics">
        <title>Draft genome sequencing and assembly of Favolaschia claudopus CIRM-BRFM 2984 isolated from oak limbs.</title>
        <authorList>
            <person name="Navarro D."/>
            <person name="Drula E."/>
            <person name="Chaduli D."/>
            <person name="Cazenave R."/>
            <person name="Ahrendt S."/>
            <person name="Wang J."/>
            <person name="Lipzen A."/>
            <person name="Daum C."/>
            <person name="Barry K."/>
            <person name="Grigoriev I.V."/>
            <person name="Favel A."/>
            <person name="Rosso M.N."/>
            <person name="Martin F."/>
        </authorList>
    </citation>
    <scope>NUCLEOTIDE SEQUENCE [LARGE SCALE GENOMIC DNA]</scope>
    <source>
        <strain evidence="2 3">CIRM-BRFM 2984</strain>
    </source>
</reference>
<dbReference type="AlphaFoldDB" id="A0AAW0CQR8"/>
<keyword evidence="3" id="KW-1185">Reference proteome</keyword>
<dbReference type="Proteomes" id="UP001362999">
    <property type="component" value="Unassembled WGS sequence"/>
</dbReference>
<evidence type="ECO:0000256" key="1">
    <source>
        <dbReference type="SAM" id="SignalP"/>
    </source>
</evidence>
<keyword evidence="1" id="KW-0732">Signal</keyword>
<evidence type="ECO:0000313" key="2">
    <source>
        <dbReference type="EMBL" id="KAK7041046.1"/>
    </source>
</evidence>
<name>A0AAW0CQR8_9AGAR</name>
<accession>A0AAW0CQR8</accession>
<protein>
    <submittedName>
        <fullName evidence="2">Uncharacterized protein</fullName>
    </submittedName>
</protein>
<feature type="non-terminal residue" evidence="2">
    <location>
        <position position="1"/>
    </location>
</feature>
<gene>
    <name evidence="2" type="ORF">R3P38DRAFT_2892941</name>
</gene>
<organism evidence="2 3">
    <name type="scientific">Favolaschia claudopus</name>
    <dbReference type="NCBI Taxonomy" id="2862362"/>
    <lineage>
        <taxon>Eukaryota</taxon>
        <taxon>Fungi</taxon>
        <taxon>Dikarya</taxon>
        <taxon>Basidiomycota</taxon>
        <taxon>Agaricomycotina</taxon>
        <taxon>Agaricomycetes</taxon>
        <taxon>Agaricomycetidae</taxon>
        <taxon>Agaricales</taxon>
        <taxon>Marasmiineae</taxon>
        <taxon>Mycenaceae</taxon>
        <taxon>Favolaschia</taxon>
    </lineage>
</organism>
<feature type="signal peptide" evidence="1">
    <location>
        <begin position="1"/>
        <end position="24"/>
    </location>
</feature>
<feature type="chain" id="PRO_5043754444" evidence="1">
    <location>
        <begin position="25"/>
        <end position="91"/>
    </location>
</feature>
<evidence type="ECO:0000313" key="3">
    <source>
        <dbReference type="Proteomes" id="UP001362999"/>
    </source>
</evidence>
<sequence>SGFLRRRGSMILNLCWWIWHRTQSLIQVCICSESECSRLTLPPLSPGQVRWSVKMIVSCWSNPRSSSFGPLRRETSTMNQVMHVAYGTVTG</sequence>